<keyword evidence="4 8" id="KW-0812">Transmembrane</keyword>
<dbReference type="Pfam" id="PF08478">
    <property type="entry name" value="POTRA_1"/>
    <property type="match status" value="1"/>
</dbReference>
<evidence type="ECO:0000256" key="8">
    <source>
        <dbReference type="HAMAP-Rule" id="MF_00912"/>
    </source>
</evidence>
<organism evidence="10 11">
    <name type="scientific">Cerasibacillus terrae</name>
    <dbReference type="NCBI Taxonomy" id="2498845"/>
    <lineage>
        <taxon>Bacteria</taxon>
        <taxon>Bacillati</taxon>
        <taxon>Bacillota</taxon>
        <taxon>Bacilli</taxon>
        <taxon>Bacillales</taxon>
        <taxon>Bacillaceae</taxon>
        <taxon>Cerasibacillus</taxon>
    </lineage>
</organism>
<evidence type="ECO:0000313" key="11">
    <source>
        <dbReference type="Proteomes" id="UP000321574"/>
    </source>
</evidence>
<evidence type="ECO:0000256" key="7">
    <source>
        <dbReference type="ARBA" id="ARBA00023306"/>
    </source>
</evidence>
<evidence type="ECO:0000256" key="6">
    <source>
        <dbReference type="ARBA" id="ARBA00023136"/>
    </source>
</evidence>
<comment type="subcellular location">
    <subcellularLocation>
        <location evidence="8">Cell membrane</location>
        <topology evidence="8">Single-pass type II membrane protein</topology>
    </subcellularLocation>
    <subcellularLocation>
        <location evidence="1">Membrane</location>
    </subcellularLocation>
    <text evidence="8">Localizes to the division septum.</text>
</comment>
<dbReference type="Gene3D" id="3.40.50.10960">
    <property type="match status" value="1"/>
</dbReference>
<dbReference type="EMBL" id="VDUW01000001">
    <property type="protein sequence ID" value="TXL67599.1"/>
    <property type="molecule type" value="Genomic_DNA"/>
</dbReference>
<dbReference type="OrthoDB" id="1819027at2"/>
<gene>
    <name evidence="8" type="primary">divIB</name>
    <name evidence="10" type="ORF">FHP05_00870</name>
</gene>
<dbReference type="InterPro" id="IPR013685">
    <property type="entry name" value="POTRA_FtsQ_type"/>
</dbReference>
<keyword evidence="7 8" id="KW-0131">Cell cycle</keyword>
<dbReference type="InterPro" id="IPR005548">
    <property type="entry name" value="Cell_div_FtsQ/DivIB_C"/>
</dbReference>
<keyword evidence="5 8" id="KW-1133">Transmembrane helix</keyword>
<dbReference type="AlphaFoldDB" id="A0A5C8P1W2"/>
<feature type="domain" description="POTRA" evidence="9">
    <location>
        <begin position="50"/>
        <end position="118"/>
    </location>
</feature>
<evidence type="ECO:0000259" key="9">
    <source>
        <dbReference type="PROSITE" id="PS51779"/>
    </source>
</evidence>
<dbReference type="Proteomes" id="UP000321574">
    <property type="component" value="Unassembled WGS sequence"/>
</dbReference>
<dbReference type="GO" id="GO:0005886">
    <property type="term" value="C:plasma membrane"/>
    <property type="evidence" value="ECO:0007669"/>
    <property type="project" value="UniProtKB-SubCell"/>
</dbReference>
<accession>A0A5C8P1W2</accession>
<dbReference type="HAMAP" id="MF_00912">
    <property type="entry name" value="DivIB"/>
    <property type="match status" value="1"/>
</dbReference>
<name>A0A5C8P1W2_9BACI</name>
<dbReference type="Pfam" id="PF03799">
    <property type="entry name" value="FtsQ_DivIB_C"/>
    <property type="match status" value="1"/>
</dbReference>
<sequence length="249" mass="28958">MEKKKVVSIEDHLPKLKQARKKKTNRRLIFYIFIFFLLISVIVYLQSSLSDVQTISIKGNDLLDKEEIIEQSGLELNSNIWAIQKNRIKKTLEKNPIIDTVKVERKLPWTVIINIKEFEHVGYVKTKKGYYPVLDNEKVVKQKKNAHVRGDAPILHQFTDEKYLSSMVHELDALSDTITSLISEIYWEPSKKNKHKISVYMNDGQIVSSTIRDFATKMEMYPSIVSQIDPDKKGIIHIGVGTYFEEFKE</sequence>
<protein>
    <recommendedName>
        <fullName evidence="8">Cell division protein DivIB</fullName>
    </recommendedName>
</protein>
<dbReference type="InterPro" id="IPR034746">
    <property type="entry name" value="POTRA"/>
</dbReference>
<comment type="function">
    <text evidence="8">Cell division protein that may be involved in stabilizing or promoting the assembly of the division complex.</text>
</comment>
<dbReference type="PANTHER" id="PTHR37820">
    <property type="entry name" value="CELL DIVISION PROTEIN DIVIB"/>
    <property type="match status" value="1"/>
</dbReference>
<dbReference type="Gene3D" id="3.10.20.310">
    <property type="entry name" value="membrane protein fhac"/>
    <property type="match status" value="1"/>
</dbReference>
<dbReference type="PANTHER" id="PTHR37820:SF1">
    <property type="entry name" value="CELL DIVISION PROTEIN FTSQ"/>
    <property type="match status" value="1"/>
</dbReference>
<keyword evidence="2 8" id="KW-1003">Cell membrane</keyword>
<evidence type="ECO:0000313" key="10">
    <source>
        <dbReference type="EMBL" id="TXL67599.1"/>
    </source>
</evidence>
<dbReference type="GO" id="GO:0043093">
    <property type="term" value="P:FtsZ-dependent cytokinesis"/>
    <property type="evidence" value="ECO:0007669"/>
    <property type="project" value="UniProtKB-UniRule"/>
</dbReference>
<evidence type="ECO:0000256" key="5">
    <source>
        <dbReference type="ARBA" id="ARBA00022989"/>
    </source>
</evidence>
<dbReference type="PROSITE" id="PS51779">
    <property type="entry name" value="POTRA"/>
    <property type="match status" value="1"/>
</dbReference>
<feature type="transmembrane region" description="Helical" evidence="8">
    <location>
        <begin position="28"/>
        <end position="45"/>
    </location>
</feature>
<evidence type="ECO:0000256" key="4">
    <source>
        <dbReference type="ARBA" id="ARBA00022692"/>
    </source>
</evidence>
<proteinExistence type="inferred from homology"/>
<dbReference type="GO" id="GO:0032153">
    <property type="term" value="C:cell division site"/>
    <property type="evidence" value="ECO:0007669"/>
    <property type="project" value="UniProtKB-UniRule"/>
</dbReference>
<comment type="similarity">
    <text evidence="8">Belongs to the FtsQ/DivIB family. DivIB subfamily.</text>
</comment>
<keyword evidence="6 8" id="KW-0472">Membrane</keyword>
<dbReference type="InterPro" id="IPR026580">
    <property type="entry name" value="DivIB"/>
</dbReference>
<evidence type="ECO:0000256" key="3">
    <source>
        <dbReference type="ARBA" id="ARBA00022618"/>
    </source>
</evidence>
<evidence type="ECO:0000256" key="2">
    <source>
        <dbReference type="ARBA" id="ARBA00022475"/>
    </source>
</evidence>
<reference evidence="10 11" key="1">
    <citation type="submission" date="2019-06" db="EMBL/GenBank/DDBJ databases">
        <title>Cerasibacillus sp. nov., isolated from maize field.</title>
        <authorList>
            <person name="Lin S.-Y."/>
            <person name="Tsai C.-F."/>
            <person name="Young C.-C."/>
        </authorList>
    </citation>
    <scope>NUCLEOTIDE SEQUENCE [LARGE SCALE GENOMIC DNA]</scope>
    <source>
        <strain evidence="10 11">CC-CFT480</strain>
    </source>
</reference>
<keyword evidence="11" id="KW-1185">Reference proteome</keyword>
<dbReference type="RefSeq" id="WP_147665165.1">
    <property type="nucleotide sequence ID" value="NZ_VDUW01000001.1"/>
</dbReference>
<evidence type="ECO:0000256" key="1">
    <source>
        <dbReference type="ARBA" id="ARBA00004370"/>
    </source>
</evidence>
<keyword evidence="3 8" id="KW-0132">Cell division</keyword>
<comment type="caution">
    <text evidence="10">The sequence shown here is derived from an EMBL/GenBank/DDBJ whole genome shotgun (WGS) entry which is preliminary data.</text>
</comment>
<dbReference type="InterPro" id="IPR050487">
    <property type="entry name" value="FtsQ_DivIB"/>
</dbReference>